<dbReference type="PANTHER" id="PTHR13070">
    <property type="entry name" value="TRNA-SPLICING ENDONUCLEASE SUBUNIT SEN34-RELATED"/>
    <property type="match status" value="1"/>
</dbReference>
<feature type="domain" description="TSEN34 N-terminal" evidence="7">
    <location>
        <begin position="3"/>
        <end position="71"/>
    </location>
</feature>
<dbReference type="InterPro" id="IPR011856">
    <property type="entry name" value="tRNA_endonuc-like_dom_sf"/>
</dbReference>
<proteinExistence type="inferred from homology"/>
<feature type="active site" evidence="5">
    <location>
        <position position="212"/>
    </location>
</feature>
<evidence type="ECO:0000313" key="9">
    <source>
        <dbReference type="Proteomes" id="UP001367676"/>
    </source>
</evidence>
<dbReference type="GO" id="GO:0000379">
    <property type="term" value="P:tRNA-type intron splice site recognition and cleavage"/>
    <property type="evidence" value="ECO:0007669"/>
    <property type="project" value="UniProtKB-UniRule"/>
</dbReference>
<gene>
    <name evidence="8" type="ORF">V9T40_003553</name>
</gene>
<feature type="active site" evidence="5">
    <location>
        <position position="251"/>
    </location>
</feature>
<evidence type="ECO:0000256" key="1">
    <source>
        <dbReference type="ARBA" id="ARBA00008078"/>
    </source>
</evidence>
<dbReference type="PIRSF" id="PIRSF017250">
    <property type="entry name" value="tRNA_splic_SEN34"/>
    <property type="match status" value="1"/>
</dbReference>
<reference evidence="8 9" key="1">
    <citation type="submission" date="2024-03" db="EMBL/GenBank/DDBJ databases">
        <title>Adaptation during the transition from Ophiocordyceps entomopathogen to insect associate is accompanied by gene loss and intensified selection.</title>
        <authorList>
            <person name="Ward C.M."/>
            <person name="Onetto C.A."/>
            <person name="Borneman A.R."/>
        </authorList>
    </citation>
    <scope>NUCLEOTIDE SEQUENCE [LARGE SCALE GENOMIC DNA]</scope>
    <source>
        <strain evidence="8">AWRI1</strain>
        <tissue evidence="8">Single Adult Female</tissue>
    </source>
</reference>
<dbReference type="InterPro" id="IPR036167">
    <property type="entry name" value="tRNA_intron_Endo_cat-like_sf"/>
</dbReference>
<evidence type="ECO:0000256" key="3">
    <source>
        <dbReference type="ARBA" id="ARBA00023239"/>
    </source>
</evidence>
<evidence type="ECO:0000256" key="4">
    <source>
        <dbReference type="PIRNR" id="PIRNR017250"/>
    </source>
</evidence>
<dbReference type="AlphaFoldDB" id="A0AAN9U175"/>
<protein>
    <recommendedName>
        <fullName evidence="4">tRNA-splicing endonuclease subunit Sen34</fullName>
        <ecNumber evidence="4">4.6.1.16</ecNumber>
    </recommendedName>
</protein>
<dbReference type="GO" id="GO:0003676">
    <property type="term" value="F:nucleic acid binding"/>
    <property type="evidence" value="ECO:0007669"/>
    <property type="project" value="InterPro"/>
</dbReference>
<dbReference type="EMBL" id="JBBCAQ010000006">
    <property type="protein sequence ID" value="KAK7603554.1"/>
    <property type="molecule type" value="Genomic_DNA"/>
</dbReference>
<comment type="caution">
    <text evidence="8">The sequence shown here is derived from an EMBL/GenBank/DDBJ whole genome shotgun (WGS) entry which is preliminary data.</text>
</comment>
<dbReference type="Gene3D" id="3.40.1350.10">
    <property type="match status" value="1"/>
</dbReference>
<evidence type="ECO:0000256" key="5">
    <source>
        <dbReference type="PIRSR" id="PIRSR017250-50"/>
    </source>
</evidence>
<dbReference type="Proteomes" id="UP001367676">
    <property type="component" value="Unassembled WGS sequence"/>
</dbReference>
<dbReference type="InterPro" id="IPR006677">
    <property type="entry name" value="tRNA_intron_Endonuc_cat-like"/>
</dbReference>
<evidence type="ECO:0000259" key="7">
    <source>
        <dbReference type="Pfam" id="PF26577"/>
    </source>
</evidence>
<dbReference type="GO" id="GO:0000213">
    <property type="term" value="F:tRNA-intron lyase activity"/>
    <property type="evidence" value="ECO:0007669"/>
    <property type="project" value="UniProtKB-UniRule"/>
</dbReference>
<dbReference type="InterPro" id="IPR016690">
    <property type="entry name" value="TSEN34"/>
</dbReference>
<organism evidence="8 9">
    <name type="scientific">Parthenolecanium corni</name>
    <dbReference type="NCBI Taxonomy" id="536013"/>
    <lineage>
        <taxon>Eukaryota</taxon>
        <taxon>Metazoa</taxon>
        <taxon>Ecdysozoa</taxon>
        <taxon>Arthropoda</taxon>
        <taxon>Hexapoda</taxon>
        <taxon>Insecta</taxon>
        <taxon>Pterygota</taxon>
        <taxon>Neoptera</taxon>
        <taxon>Paraneoptera</taxon>
        <taxon>Hemiptera</taxon>
        <taxon>Sternorrhyncha</taxon>
        <taxon>Coccoidea</taxon>
        <taxon>Coccidae</taxon>
        <taxon>Parthenolecanium</taxon>
    </lineage>
</organism>
<dbReference type="CDD" id="cd22363">
    <property type="entry name" value="tRNA-intron_lyase_C"/>
    <property type="match status" value="1"/>
</dbReference>
<feature type="domain" description="tRNA intron endonuclease catalytic" evidence="6">
    <location>
        <begin position="184"/>
        <end position="265"/>
    </location>
</feature>
<dbReference type="GO" id="GO:0000214">
    <property type="term" value="C:tRNA-intron endonuclease complex"/>
    <property type="evidence" value="ECO:0007669"/>
    <property type="project" value="UniProtKB-UniRule"/>
</dbReference>
<comment type="function">
    <text evidence="4">Constitutes one of the two catalytic subunit of the tRNA-splicing endonuclease complex, a complex responsible for identification and cleavage of the splice sites in pre-tRNA. It cleaves pre-tRNA at the 5'- and 3'-splice sites to release the intron. The products are an intron and two tRNA half-molecules bearing 2',3'-cyclic phosphate and 5'-OH termini. There are no conserved sequences at the splice sites, but the intron is invariably located at the same site in the gene, placing the splice sites an invariant distance from the constant structural features of the tRNA body.</text>
</comment>
<sequence length="274" mass="31460">MIEIFISPENLGLVWNADDWLMLRQNYRIVGNLIGSLSKYPRQNSFNGLPLCLQPEEVSLLKEKNLAKLVSCPLLSSRPPDSLFDAFEKEEKVFNEAQREQYILKKKSDVKKSYNFIVEGKSKKRRIDSDTVDETNFVDEEVNKIQTAISSSYLSCVSVADPWIKDDEKLEPDWTYPNCEREKLKYNVFKDLWEKKYYITSGTKFGGDFLCYSGDPAKFHAEFIVLCVENQETLSAKDIVTLGRIGTSTKKTFAFATELGGSIVYQSLQWMDSK</sequence>
<dbReference type="PANTHER" id="PTHR13070:SF0">
    <property type="entry name" value="TRNA-SPLICING ENDONUCLEASE SUBUNIT SEN34"/>
    <property type="match status" value="1"/>
</dbReference>
<name>A0AAN9U175_9HEMI</name>
<dbReference type="InterPro" id="IPR059049">
    <property type="entry name" value="TSEN34_N"/>
</dbReference>
<dbReference type="Pfam" id="PF26577">
    <property type="entry name" value="TSEN34_N"/>
    <property type="match status" value="1"/>
</dbReference>
<feature type="active site" evidence="5">
    <location>
        <position position="220"/>
    </location>
</feature>
<dbReference type="SUPFAM" id="SSF53032">
    <property type="entry name" value="tRNA-intron endonuclease catalytic domain-like"/>
    <property type="match status" value="1"/>
</dbReference>
<comment type="similarity">
    <text evidence="1 4">Belongs to the tRNA-intron endonuclease family.</text>
</comment>
<evidence type="ECO:0000256" key="2">
    <source>
        <dbReference type="ARBA" id="ARBA00022694"/>
    </source>
</evidence>
<dbReference type="Pfam" id="PF01974">
    <property type="entry name" value="tRNA_int_endo"/>
    <property type="match status" value="1"/>
</dbReference>
<dbReference type="EC" id="4.6.1.16" evidence="4"/>
<evidence type="ECO:0000259" key="6">
    <source>
        <dbReference type="Pfam" id="PF01974"/>
    </source>
</evidence>
<evidence type="ECO:0000313" key="8">
    <source>
        <dbReference type="EMBL" id="KAK7603554.1"/>
    </source>
</evidence>
<keyword evidence="3 4" id="KW-0456">Lyase</keyword>
<keyword evidence="9" id="KW-1185">Reference proteome</keyword>
<accession>A0AAN9U175</accession>
<keyword evidence="2 4" id="KW-0819">tRNA processing</keyword>